<evidence type="ECO:0000256" key="1">
    <source>
        <dbReference type="ARBA" id="ARBA00004496"/>
    </source>
</evidence>
<name>A0A6M4IHP7_9BACT</name>
<dbReference type="FunFam" id="3.30.1490.100:FF:000004">
    <property type="entry name" value="DNA polymerase IV"/>
    <property type="match status" value="1"/>
</dbReference>
<comment type="cofactor">
    <cofactor evidence="15">
        <name>Mg(2+)</name>
        <dbReference type="ChEBI" id="CHEBI:18420"/>
    </cofactor>
    <text evidence="15">Binds 2 magnesium ions per subunit.</text>
</comment>
<dbReference type="InterPro" id="IPR017961">
    <property type="entry name" value="DNA_pol_Y-fam_little_finger"/>
</dbReference>
<organism evidence="17 18">
    <name type="scientific">Gemmatimonas groenlandica</name>
    <dbReference type="NCBI Taxonomy" id="2732249"/>
    <lineage>
        <taxon>Bacteria</taxon>
        <taxon>Pseudomonadati</taxon>
        <taxon>Gemmatimonadota</taxon>
        <taxon>Gemmatimonadia</taxon>
        <taxon>Gemmatimonadales</taxon>
        <taxon>Gemmatimonadaceae</taxon>
        <taxon>Gemmatimonas</taxon>
    </lineage>
</organism>
<dbReference type="CDD" id="cd03586">
    <property type="entry name" value="PolY_Pol_IV_kappa"/>
    <property type="match status" value="1"/>
</dbReference>
<accession>A0A6M4IHP7</accession>
<feature type="binding site" evidence="15">
    <location>
        <position position="13"/>
    </location>
    <ligand>
        <name>Mg(2+)</name>
        <dbReference type="ChEBI" id="CHEBI:18420"/>
    </ligand>
</feature>
<evidence type="ECO:0000256" key="2">
    <source>
        <dbReference type="ARBA" id="ARBA00010945"/>
    </source>
</evidence>
<evidence type="ECO:0000256" key="14">
    <source>
        <dbReference type="ARBA" id="ARBA00049244"/>
    </source>
</evidence>
<dbReference type="GO" id="GO:0003887">
    <property type="term" value="F:DNA-directed DNA polymerase activity"/>
    <property type="evidence" value="ECO:0007669"/>
    <property type="project" value="UniProtKB-UniRule"/>
</dbReference>
<evidence type="ECO:0000256" key="10">
    <source>
        <dbReference type="ARBA" id="ARBA00022842"/>
    </source>
</evidence>
<dbReference type="InterPro" id="IPR043502">
    <property type="entry name" value="DNA/RNA_pol_sf"/>
</dbReference>
<dbReference type="Pfam" id="PF00817">
    <property type="entry name" value="IMS"/>
    <property type="match status" value="1"/>
</dbReference>
<dbReference type="Pfam" id="PF21999">
    <property type="entry name" value="IMS_HHH_1"/>
    <property type="match status" value="1"/>
</dbReference>
<gene>
    <name evidence="15 17" type="primary">dinB</name>
    <name evidence="17" type="ORF">HKW67_01690</name>
</gene>
<feature type="site" description="Substrate discrimination" evidence="15">
    <location>
        <position position="18"/>
    </location>
</feature>
<dbReference type="InterPro" id="IPR050116">
    <property type="entry name" value="DNA_polymerase-Y"/>
</dbReference>
<dbReference type="Gene3D" id="3.30.70.270">
    <property type="match status" value="1"/>
</dbReference>
<dbReference type="InterPro" id="IPR001126">
    <property type="entry name" value="UmuC"/>
</dbReference>
<evidence type="ECO:0000256" key="4">
    <source>
        <dbReference type="ARBA" id="ARBA00022490"/>
    </source>
</evidence>
<dbReference type="SUPFAM" id="SSF56672">
    <property type="entry name" value="DNA/RNA polymerases"/>
    <property type="match status" value="1"/>
</dbReference>
<dbReference type="RefSeq" id="WP_171223749.1">
    <property type="nucleotide sequence ID" value="NZ_CP053085.1"/>
</dbReference>
<dbReference type="SUPFAM" id="SSF100879">
    <property type="entry name" value="Lesion bypass DNA polymerase (Y-family), little finger domain"/>
    <property type="match status" value="1"/>
</dbReference>
<keyword evidence="12 15" id="KW-0238">DNA-binding</keyword>
<dbReference type="InterPro" id="IPR022880">
    <property type="entry name" value="DNApol_IV"/>
</dbReference>
<evidence type="ECO:0000313" key="18">
    <source>
        <dbReference type="Proteomes" id="UP000500938"/>
    </source>
</evidence>
<evidence type="ECO:0000256" key="5">
    <source>
        <dbReference type="ARBA" id="ARBA00022679"/>
    </source>
</evidence>
<dbReference type="InterPro" id="IPR036775">
    <property type="entry name" value="DNA_pol_Y-fam_lit_finger_sf"/>
</dbReference>
<feature type="binding site" evidence="15">
    <location>
        <position position="110"/>
    </location>
    <ligand>
        <name>Mg(2+)</name>
        <dbReference type="ChEBI" id="CHEBI:18420"/>
    </ligand>
</feature>
<keyword evidence="13 15" id="KW-0234">DNA repair</keyword>
<dbReference type="Gene3D" id="1.10.150.20">
    <property type="entry name" value="5' to 3' exonuclease, C-terminal subdomain"/>
    <property type="match status" value="1"/>
</dbReference>
<evidence type="ECO:0000256" key="6">
    <source>
        <dbReference type="ARBA" id="ARBA00022695"/>
    </source>
</evidence>
<protein>
    <recommendedName>
        <fullName evidence="15">DNA polymerase IV</fullName>
        <shortName evidence="15">Pol IV</shortName>
        <ecNumber evidence="15">2.7.7.7</ecNumber>
    </recommendedName>
</protein>
<feature type="active site" evidence="15">
    <location>
        <position position="111"/>
    </location>
</feature>
<comment type="subunit">
    <text evidence="15">Monomer.</text>
</comment>
<dbReference type="Pfam" id="PF11799">
    <property type="entry name" value="IMS_C"/>
    <property type="match status" value="1"/>
</dbReference>
<dbReference type="GO" id="GO:0000287">
    <property type="term" value="F:magnesium ion binding"/>
    <property type="evidence" value="ECO:0007669"/>
    <property type="project" value="UniProtKB-UniRule"/>
</dbReference>
<feature type="domain" description="UmuC" evidence="16">
    <location>
        <begin position="9"/>
        <end position="200"/>
    </location>
</feature>
<comment type="catalytic activity">
    <reaction evidence="14 15">
        <text>DNA(n) + a 2'-deoxyribonucleoside 5'-triphosphate = DNA(n+1) + diphosphate</text>
        <dbReference type="Rhea" id="RHEA:22508"/>
        <dbReference type="Rhea" id="RHEA-COMP:17339"/>
        <dbReference type="Rhea" id="RHEA-COMP:17340"/>
        <dbReference type="ChEBI" id="CHEBI:33019"/>
        <dbReference type="ChEBI" id="CHEBI:61560"/>
        <dbReference type="ChEBI" id="CHEBI:173112"/>
        <dbReference type="EC" id="2.7.7.7"/>
    </reaction>
</comment>
<sequence>MTTLSPRRILLVDADAFFVAVARQEDPDGAGKASLLIVGGRPGSRGVVCSASYECRAYGVRSAMPISRALKLCPQATCVPVPRGACSARSKQIQQVLATFAPIVQASSIDEWYCDMGGTEALYGHESLEATAHRIRDAVFSATGLTVSIGGGTSRLVAKMAVELAKPKPGSGATGVRCVTPGQESAFLAPFRLADLPMVGPRFSATLERMGLETIADAQRWSEADLQSRLGERAGAWLHRRVRGIDDSIVTPREVQKQVSREETFGRDLHDDDLIERELLRLAVRVSTDLRRQGLRARTVTVKLKDADFKTRSAQRTLAQPIESEKSVIKAARVLYRALRGKRRVGVRLVGIGLSHFDDDSGSGTGAVTQLGFFAASPPPVPEGEPVENAKDRALTRALDQIRDRYGSSAIIPARLVDSSRDTGPRVEE</sequence>
<proteinExistence type="inferred from homology"/>
<dbReference type="GO" id="GO:0006261">
    <property type="term" value="P:DNA-templated DNA replication"/>
    <property type="evidence" value="ECO:0007669"/>
    <property type="project" value="UniProtKB-UniRule"/>
</dbReference>
<evidence type="ECO:0000259" key="16">
    <source>
        <dbReference type="PROSITE" id="PS50173"/>
    </source>
</evidence>
<evidence type="ECO:0000256" key="9">
    <source>
        <dbReference type="ARBA" id="ARBA00022763"/>
    </source>
</evidence>
<dbReference type="PROSITE" id="PS50173">
    <property type="entry name" value="UMUC"/>
    <property type="match status" value="1"/>
</dbReference>
<dbReference type="Proteomes" id="UP000500938">
    <property type="component" value="Chromosome"/>
</dbReference>
<evidence type="ECO:0000256" key="8">
    <source>
        <dbReference type="ARBA" id="ARBA00022723"/>
    </source>
</evidence>
<dbReference type="Gene3D" id="3.40.1170.60">
    <property type="match status" value="1"/>
</dbReference>
<keyword evidence="7 15" id="KW-0235">DNA replication</keyword>
<dbReference type="NCBIfam" id="NF002677">
    <property type="entry name" value="PRK02406.1"/>
    <property type="match status" value="1"/>
</dbReference>
<dbReference type="EC" id="2.7.7.7" evidence="15"/>
<dbReference type="GO" id="GO:0005829">
    <property type="term" value="C:cytosol"/>
    <property type="evidence" value="ECO:0007669"/>
    <property type="project" value="TreeGrafter"/>
</dbReference>
<dbReference type="InterPro" id="IPR053848">
    <property type="entry name" value="IMS_HHH_1"/>
</dbReference>
<dbReference type="EMBL" id="CP053085">
    <property type="protein sequence ID" value="QJR34323.1"/>
    <property type="molecule type" value="Genomic_DNA"/>
</dbReference>
<keyword evidence="4 15" id="KW-0963">Cytoplasm</keyword>
<evidence type="ECO:0000313" key="17">
    <source>
        <dbReference type="EMBL" id="QJR34323.1"/>
    </source>
</evidence>
<dbReference type="GO" id="GO:0006281">
    <property type="term" value="P:DNA repair"/>
    <property type="evidence" value="ECO:0007669"/>
    <property type="project" value="UniProtKB-UniRule"/>
</dbReference>
<dbReference type="GO" id="GO:0042276">
    <property type="term" value="P:error-prone translesion synthesis"/>
    <property type="evidence" value="ECO:0007669"/>
    <property type="project" value="TreeGrafter"/>
</dbReference>
<dbReference type="Gene3D" id="3.30.1490.100">
    <property type="entry name" value="DNA polymerase, Y-family, little finger domain"/>
    <property type="match status" value="1"/>
</dbReference>
<keyword evidence="3 15" id="KW-0515">Mutator protein</keyword>
<dbReference type="HAMAP" id="MF_01113">
    <property type="entry name" value="DNApol_IV"/>
    <property type="match status" value="1"/>
</dbReference>
<dbReference type="PANTHER" id="PTHR11076">
    <property type="entry name" value="DNA REPAIR POLYMERASE UMUC / TRANSFERASE FAMILY MEMBER"/>
    <property type="match status" value="1"/>
</dbReference>
<keyword evidence="11 15" id="KW-0239">DNA-directed DNA polymerase</keyword>
<keyword evidence="10 15" id="KW-0460">Magnesium</keyword>
<dbReference type="GO" id="GO:0009432">
    <property type="term" value="P:SOS response"/>
    <property type="evidence" value="ECO:0007669"/>
    <property type="project" value="TreeGrafter"/>
</dbReference>
<evidence type="ECO:0000256" key="3">
    <source>
        <dbReference type="ARBA" id="ARBA00022457"/>
    </source>
</evidence>
<evidence type="ECO:0000256" key="13">
    <source>
        <dbReference type="ARBA" id="ARBA00023204"/>
    </source>
</evidence>
<evidence type="ECO:0000256" key="15">
    <source>
        <dbReference type="HAMAP-Rule" id="MF_01113"/>
    </source>
</evidence>
<keyword evidence="8 15" id="KW-0479">Metal-binding</keyword>
<comment type="function">
    <text evidence="15">Poorly processive, error-prone DNA polymerase involved in untargeted mutagenesis. Copies undamaged DNA at stalled replication forks, which arise in vivo from mismatched or misaligned primer ends. These misaligned primers can be extended by PolIV. Exhibits no 3'-5' exonuclease (proofreading) activity. May be involved in translesional synthesis, in conjunction with the beta clamp from PolIII.</text>
</comment>
<evidence type="ECO:0000256" key="12">
    <source>
        <dbReference type="ARBA" id="ARBA00023125"/>
    </source>
</evidence>
<comment type="similarity">
    <text evidence="2 15">Belongs to the DNA polymerase type-Y family.</text>
</comment>
<dbReference type="KEGG" id="ggr:HKW67_01690"/>
<keyword evidence="6 15" id="KW-0548">Nucleotidyltransferase</keyword>
<keyword evidence="18" id="KW-1185">Reference proteome</keyword>
<comment type="subcellular location">
    <subcellularLocation>
        <location evidence="1 15">Cytoplasm</location>
    </subcellularLocation>
</comment>
<dbReference type="PANTHER" id="PTHR11076:SF33">
    <property type="entry name" value="DNA POLYMERASE KAPPA"/>
    <property type="match status" value="1"/>
</dbReference>
<dbReference type="GO" id="GO:0003684">
    <property type="term" value="F:damaged DNA binding"/>
    <property type="evidence" value="ECO:0007669"/>
    <property type="project" value="InterPro"/>
</dbReference>
<evidence type="ECO:0000256" key="7">
    <source>
        <dbReference type="ARBA" id="ARBA00022705"/>
    </source>
</evidence>
<evidence type="ECO:0000256" key="11">
    <source>
        <dbReference type="ARBA" id="ARBA00022932"/>
    </source>
</evidence>
<keyword evidence="9 15" id="KW-0227">DNA damage</keyword>
<dbReference type="InterPro" id="IPR043128">
    <property type="entry name" value="Rev_trsase/Diguanyl_cyclase"/>
</dbReference>
<keyword evidence="5 15" id="KW-0808">Transferase</keyword>
<reference evidence="17 18" key="1">
    <citation type="submission" date="2020-05" db="EMBL/GenBank/DDBJ databases">
        <title>Complete genome sequence of Gemmatimonas greenlandica TET16.</title>
        <authorList>
            <person name="Zeng Y."/>
        </authorList>
    </citation>
    <scope>NUCLEOTIDE SEQUENCE [LARGE SCALE GENOMIC DNA]</scope>
    <source>
        <strain evidence="17 18">TET16</strain>
    </source>
</reference>
<dbReference type="AlphaFoldDB" id="A0A6M4IHP7"/>